<reference evidence="1" key="1">
    <citation type="submission" date="2018-05" db="EMBL/GenBank/DDBJ databases">
        <authorList>
            <person name="Lanie J.A."/>
            <person name="Ng W.-L."/>
            <person name="Kazmierczak K.M."/>
            <person name="Andrzejewski T.M."/>
            <person name="Davidsen T.M."/>
            <person name="Wayne K.J."/>
            <person name="Tettelin H."/>
            <person name="Glass J.I."/>
            <person name="Rusch D."/>
            <person name="Podicherti R."/>
            <person name="Tsui H.-C.T."/>
            <person name="Winkler M.E."/>
        </authorList>
    </citation>
    <scope>NUCLEOTIDE SEQUENCE</scope>
</reference>
<proteinExistence type="predicted"/>
<dbReference type="AlphaFoldDB" id="A0A381N732"/>
<dbReference type="InterPro" id="IPR052567">
    <property type="entry name" value="OP_Dioxygenase"/>
</dbReference>
<protein>
    <recommendedName>
        <fullName evidence="2">HD domain-containing protein</fullName>
    </recommendedName>
</protein>
<evidence type="ECO:0008006" key="2">
    <source>
        <dbReference type="Google" id="ProtNLM"/>
    </source>
</evidence>
<accession>A0A381N732</accession>
<dbReference type="PANTHER" id="PTHR40202">
    <property type="match status" value="1"/>
</dbReference>
<dbReference type="PANTHER" id="PTHR40202:SF1">
    <property type="entry name" value="HD DOMAIN-CONTAINING PROTEIN"/>
    <property type="match status" value="1"/>
</dbReference>
<dbReference type="EMBL" id="UINC01000169">
    <property type="protein sequence ID" value="SUZ50421.1"/>
    <property type="molecule type" value="Genomic_DNA"/>
</dbReference>
<dbReference type="Gene3D" id="1.10.3210.10">
    <property type="entry name" value="Hypothetical protein af1432"/>
    <property type="match status" value="1"/>
</dbReference>
<organism evidence="1">
    <name type="scientific">marine metagenome</name>
    <dbReference type="NCBI Taxonomy" id="408172"/>
    <lineage>
        <taxon>unclassified sequences</taxon>
        <taxon>metagenomes</taxon>
        <taxon>ecological metagenomes</taxon>
    </lineage>
</organism>
<dbReference type="SUPFAM" id="SSF109604">
    <property type="entry name" value="HD-domain/PDEase-like"/>
    <property type="match status" value="1"/>
</dbReference>
<sequence length="171" mass="18771">MDDRGRLNYGENVTIAEHSLLTAAAAEQQGHHDTLVAACLMHDVGHWLDEPDDGYGIHDHGDLGGDWVAARFDAAVSEPVRLHIEAKRFLCARDPDYHDHLSSASKYTLTRQGGPMTADEAEAFEARPHAADAVLLRRLEDDHGKLTGVEIPPLSHFRPLLDRLEASGPQA</sequence>
<evidence type="ECO:0000313" key="1">
    <source>
        <dbReference type="EMBL" id="SUZ50421.1"/>
    </source>
</evidence>
<gene>
    <name evidence="1" type="ORF">METZ01_LOCUS3275</name>
</gene>
<name>A0A381N732_9ZZZZ</name>